<dbReference type="AlphaFoldDB" id="F0YAD0"/>
<sequence length="334" mass="35237">MEFARLGAPLVRQLDDVGRACVAEVEEACPGHRCYVCGDAAGGVVRACGCAKGRDAHLACLARVASRESEANGSYPRWDRCAVCGDAFAEPAVRLGVAREAWAAAERAPDDDWRRVAALAGLADALGDLGLDAESAAVRRVEVGLRRRHFSHEVDRELGAKAKLAAACARLGRCDEALALRRKVAAGYAALLGEDDRAALDAVVALAESLGDRDRVREERGVLRDALPRARRALGAAHATTVAVVKALAVSLLYGDDDDGAAERARDAAEAKALVEAALVAVRRAHGEGHALVDALNAHLHHANRALGPVKTPKGYDPPPETPVNTPVPWVPPR</sequence>
<protein>
    <recommendedName>
        <fullName evidence="4">RING-CH-type domain-containing protein</fullName>
    </recommendedName>
</protein>
<keyword evidence="3" id="KW-1185">Reference proteome</keyword>
<dbReference type="GeneID" id="20224861"/>
<evidence type="ECO:0008006" key="4">
    <source>
        <dbReference type="Google" id="ProtNLM"/>
    </source>
</evidence>
<evidence type="ECO:0000313" key="2">
    <source>
        <dbReference type="EMBL" id="EGB07908.1"/>
    </source>
</evidence>
<dbReference type="InParanoid" id="F0YAD0"/>
<feature type="region of interest" description="Disordered" evidence="1">
    <location>
        <begin position="307"/>
        <end position="334"/>
    </location>
</feature>
<accession>F0YAD0</accession>
<proteinExistence type="predicted"/>
<evidence type="ECO:0000313" key="3">
    <source>
        <dbReference type="Proteomes" id="UP000002729"/>
    </source>
</evidence>
<dbReference type="InterPro" id="IPR011990">
    <property type="entry name" value="TPR-like_helical_dom_sf"/>
</dbReference>
<dbReference type="PANTHER" id="PTHR46082">
    <property type="entry name" value="ATP/GTP-BINDING PROTEIN-RELATED"/>
    <property type="match status" value="1"/>
</dbReference>
<organism evidence="3">
    <name type="scientific">Aureococcus anophagefferens</name>
    <name type="common">Harmful bloom alga</name>
    <dbReference type="NCBI Taxonomy" id="44056"/>
    <lineage>
        <taxon>Eukaryota</taxon>
        <taxon>Sar</taxon>
        <taxon>Stramenopiles</taxon>
        <taxon>Ochrophyta</taxon>
        <taxon>Pelagophyceae</taxon>
        <taxon>Pelagomonadales</taxon>
        <taxon>Pelagomonadaceae</taxon>
        <taxon>Aureococcus</taxon>
    </lineage>
</organism>
<reference evidence="2 3" key="1">
    <citation type="journal article" date="2011" name="Proc. Natl. Acad. Sci. U.S.A.">
        <title>Niche of harmful alga Aureococcus anophagefferens revealed through ecogenomics.</title>
        <authorList>
            <person name="Gobler C.J."/>
            <person name="Berry D.L."/>
            <person name="Dyhrman S.T."/>
            <person name="Wilhelm S.W."/>
            <person name="Salamov A."/>
            <person name="Lobanov A.V."/>
            <person name="Zhang Y."/>
            <person name="Collier J.L."/>
            <person name="Wurch L.L."/>
            <person name="Kustka A.B."/>
            <person name="Dill B.D."/>
            <person name="Shah M."/>
            <person name="VerBerkmoes N.C."/>
            <person name="Kuo A."/>
            <person name="Terry A."/>
            <person name="Pangilinan J."/>
            <person name="Lindquist E.A."/>
            <person name="Lucas S."/>
            <person name="Paulsen I.T."/>
            <person name="Hattenrath-Lehmann T.K."/>
            <person name="Talmage S.C."/>
            <person name="Walker E.A."/>
            <person name="Koch F."/>
            <person name="Burson A.M."/>
            <person name="Marcoval M.A."/>
            <person name="Tang Y.Z."/>
            <person name="Lecleir G.R."/>
            <person name="Coyne K.J."/>
            <person name="Berg G.M."/>
            <person name="Bertrand E.M."/>
            <person name="Saito M.A."/>
            <person name="Gladyshev V.N."/>
            <person name="Grigoriev I.V."/>
        </authorList>
    </citation>
    <scope>NUCLEOTIDE SEQUENCE [LARGE SCALE GENOMIC DNA]</scope>
    <source>
        <strain evidence="3">CCMP 1984</strain>
    </source>
</reference>
<name>F0YAD0_AURAN</name>
<gene>
    <name evidence="2" type="ORF">AURANDRAFT_64499</name>
</gene>
<dbReference type="Gene3D" id="1.25.40.10">
    <property type="entry name" value="Tetratricopeptide repeat domain"/>
    <property type="match status" value="1"/>
</dbReference>
<dbReference type="EMBL" id="GL833129">
    <property type="protein sequence ID" value="EGB07908.1"/>
    <property type="molecule type" value="Genomic_DNA"/>
</dbReference>
<dbReference type="RefSeq" id="XP_009037283.1">
    <property type="nucleotide sequence ID" value="XM_009039035.1"/>
</dbReference>
<dbReference type="KEGG" id="aaf:AURANDRAFT_64499"/>
<evidence type="ECO:0000256" key="1">
    <source>
        <dbReference type="SAM" id="MobiDB-lite"/>
    </source>
</evidence>
<dbReference type="Proteomes" id="UP000002729">
    <property type="component" value="Unassembled WGS sequence"/>
</dbReference>
<dbReference type="PANTHER" id="PTHR46082:SF6">
    <property type="entry name" value="AAA+ ATPASE DOMAIN-CONTAINING PROTEIN-RELATED"/>
    <property type="match status" value="1"/>
</dbReference>
<dbReference type="InterPro" id="IPR053137">
    <property type="entry name" value="NLR-like"/>
</dbReference>